<dbReference type="CDD" id="cd02966">
    <property type="entry name" value="TlpA_like_family"/>
    <property type="match status" value="1"/>
</dbReference>
<name>A0ABW1ZR72_9DEIO</name>
<evidence type="ECO:0000313" key="7">
    <source>
        <dbReference type="EMBL" id="MFC6662832.1"/>
    </source>
</evidence>
<keyword evidence="5" id="KW-1133">Transmembrane helix</keyword>
<dbReference type="PROSITE" id="PS51352">
    <property type="entry name" value="THIOREDOXIN_2"/>
    <property type="match status" value="1"/>
</dbReference>
<proteinExistence type="predicted"/>
<evidence type="ECO:0000256" key="2">
    <source>
        <dbReference type="ARBA" id="ARBA00022748"/>
    </source>
</evidence>
<comment type="caution">
    <text evidence="7">The sequence shown here is derived from an EMBL/GenBank/DDBJ whole genome shotgun (WGS) entry which is preliminary data.</text>
</comment>
<dbReference type="PANTHER" id="PTHR42852">
    <property type="entry name" value="THIOL:DISULFIDE INTERCHANGE PROTEIN DSBE"/>
    <property type="match status" value="1"/>
</dbReference>
<dbReference type="InterPro" id="IPR036249">
    <property type="entry name" value="Thioredoxin-like_sf"/>
</dbReference>
<dbReference type="InterPro" id="IPR013766">
    <property type="entry name" value="Thioredoxin_domain"/>
</dbReference>
<dbReference type="Gene3D" id="3.40.30.10">
    <property type="entry name" value="Glutaredoxin"/>
    <property type="match status" value="1"/>
</dbReference>
<keyword evidence="5" id="KW-0812">Transmembrane</keyword>
<dbReference type="InterPro" id="IPR000866">
    <property type="entry name" value="AhpC/TSA"/>
</dbReference>
<protein>
    <submittedName>
        <fullName evidence="7">TlpA family protein disulfide reductase</fullName>
    </submittedName>
</protein>
<evidence type="ECO:0000259" key="6">
    <source>
        <dbReference type="PROSITE" id="PS51352"/>
    </source>
</evidence>
<evidence type="ECO:0000313" key="8">
    <source>
        <dbReference type="Proteomes" id="UP001596317"/>
    </source>
</evidence>
<keyword evidence="2" id="KW-0201">Cytochrome c-type biogenesis</keyword>
<dbReference type="EMBL" id="JBHSWB010000002">
    <property type="protein sequence ID" value="MFC6662832.1"/>
    <property type="molecule type" value="Genomic_DNA"/>
</dbReference>
<accession>A0ABW1ZR72</accession>
<sequence>MSGRALANWRRWLPPVVAAVLVTALMAALLRPGRSGLAGSPLLGKPAPAFTLRSLDGGDVQLASLKGRPVVVNFWASWCVPCRDEAPLLRSLSETQSDQGLAVLGISFQEPALQNARNFIREYALAYPSLIDPGARTAINYGVSGVPETFFIDRQGVVRSADRGGLTAARLSEGLSRIGIKWP</sequence>
<keyword evidence="3" id="KW-1015">Disulfide bond</keyword>
<dbReference type="RefSeq" id="WP_224612176.1">
    <property type="nucleotide sequence ID" value="NZ_JAIQXV010000024.1"/>
</dbReference>
<keyword evidence="5" id="KW-0472">Membrane</keyword>
<feature type="domain" description="Thioredoxin" evidence="6">
    <location>
        <begin position="41"/>
        <end position="180"/>
    </location>
</feature>
<dbReference type="InterPro" id="IPR050553">
    <property type="entry name" value="Thioredoxin_ResA/DsbE_sf"/>
</dbReference>
<dbReference type="SUPFAM" id="SSF52833">
    <property type="entry name" value="Thioredoxin-like"/>
    <property type="match status" value="1"/>
</dbReference>
<reference evidence="8" key="1">
    <citation type="journal article" date="2019" name="Int. J. Syst. Evol. Microbiol.">
        <title>The Global Catalogue of Microorganisms (GCM) 10K type strain sequencing project: providing services to taxonomists for standard genome sequencing and annotation.</title>
        <authorList>
            <consortium name="The Broad Institute Genomics Platform"/>
            <consortium name="The Broad Institute Genome Sequencing Center for Infectious Disease"/>
            <person name="Wu L."/>
            <person name="Ma J."/>
        </authorList>
    </citation>
    <scope>NUCLEOTIDE SEQUENCE [LARGE SCALE GENOMIC DNA]</scope>
    <source>
        <strain evidence="8">CCUG 63830</strain>
    </source>
</reference>
<keyword evidence="4" id="KW-0676">Redox-active center</keyword>
<feature type="transmembrane region" description="Helical" evidence="5">
    <location>
        <begin position="12"/>
        <end position="30"/>
    </location>
</feature>
<dbReference type="PROSITE" id="PS00194">
    <property type="entry name" value="THIOREDOXIN_1"/>
    <property type="match status" value="1"/>
</dbReference>
<dbReference type="InterPro" id="IPR017937">
    <property type="entry name" value="Thioredoxin_CS"/>
</dbReference>
<evidence type="ECO:0000256" key="4">
    <source>
        <dbReference type="ARBA" id="ARBA00023284"/>
    </source>
</evidence>
<evidence type="ECO:0000256" key="3">
    <source>
        <dbReference type="ARBA" id="ARBA00023157"/>
    </source>
</evidence>
<keyword evidence="8" id="KW-1185">Reference proteome</keyword>
<dbReference type="Proteomes" id="UP001596317">
    <property type="component" value="Unassembled WGS sequence"/>
</dbReference>
<evidence type="ECO:0000256" key="1">
    <source>
        <dbReference type="ARBA" id="ARBA00004196"/>
    </source>
</evidence>
<dbReference type="Pfam" id="PF00578">
    <property type="entry name" value="AhpC-TSA"/>
    <property type="match status" value="1"/>
</dbReference>
<comment type="subcellular location">
    <subcellularLocation>
        <location evidence="1">Cell envelope</location>
    </subcellularLocation>
</comment>
<dbReference type="PANTHER" id="PTHR42852:SF6">
    <property type="entry name" value="THIOL:DISULFIDE INTERCHANGE PROTEIN DSBE"/>
    <property type="match status" value="1"/>
</dbReference>
<gene>
    <name evidence="7" type="ORF">ACFP90_22580</name>
</gene>
<organism evidence="7 8">
    <name type="scientific">Deinococcus multiflagellatus</name>
    <dbReference type="NCBI Taxonomy" id="1656887"/>
    <lineage>
        <taxon>Bacteria</taxon>
        <taxon>Thermotogati</taxon>
        <taxon>Deinococcota</taxon>
        <taxon>Deinococci</taxon>
        <taxon>Deinococcales</taxon>
        <taxon>Deinococcaceae</taxon>
        <taxon>Deinococcus</taxon>
    </lineage>
</organism>
<evidence type="ECO:0000256" key="5">
    <source>
        <dbReference type="SAM" id="Phobius"/>
    </source>
</evidence>